<dbReference type="InterPro" id="IPR029016">
    <property type="entry name" value="GAF-like_dom_sf"/>
</dbReference>
<keyword evidence="3" id="KW-0472">Membrane</keyword>
<evidence type="ECO:0000313" key="5">
    <source>
        <dbReference type="EMBL" id="AUX41793.1"/>
    </source>
</evidence>
<dbReference type="SMART" id="SM00387">
    <property type="entry name" value="HATPase_c"/>
    <property type="match status" value="1"/>
</dbReference>
<name>A0A2L0ER68_SORCE</name>
<feature type="transmembrane region" description="Helical" evidence="3">
    <location>
        <begin position="313"/>
        <end position="333"/>
    </location>
</feature>
<feature type="transmembrane region" description="Helical" evidence="3">
    <location>
        <begin position="159"/>
        <end position="177"/>
    </location>
</feature>
<feature type="transmembrane region" description="Helical" evidence="3">
    <location>
        <begin position="129"/>
        <end position="152"/>
    </location>
</feature>
<dbReference type="OrthoDB" id="5500479at2"/>
<dbReference type="AlphaFoldDB" id="A0A2L0ER68"/>
<feature type="transmembrane region" description="Helical" evidence="3">
    <location>
        <begin position="189"/>
        <end position="208"/>
    </location>
</feature>
<feature type="transmembrane region" description="Helical" evidence="3">
    <location>
        <begin position="286"/>
        <end position="307"/>
    </location>
</feature>
<dbReference type="InterPro" id="IPR036890">
    <property type="entry name" value="HATPase_C_sf"/>
</dbReference>
<evidence type="ECO:0000256" key="1">
    <source>
        <dbReference type="ARBA" id="ARBA00000085"/>
    </source>
</evidence>
<dbReference type="EMBL" id="CP012673">
    <property type="protein sequence ID" value="AUX41793.1"/>
    <property type="molecule type" value="Genomic_DNA"/>
</dbReference>
<keyword evidence="3" id="KW-1133">Transmembrane helix</keyword>
<dbReference type="SUPFAM" id="SSF55874">
    <property type="entry name" value="ATPase domain of HSP90 chaperone/DNA topoisomerase II/histidine kinase"/>
    <property type="match status" value="1"/>
</dbReference>
<feature type="transmembrane region" description="Helical" evidence="3">
    <location>
        <begin position="254"/>
        <end position="274"/>
    </location>
</feature>
<keyword evidence="5" id="KW-0808">Transferase</keyword>
<dbReference type="GO" id="GO:0005886">
    <property type="term" value="C:plasma membrane"/>
    <property type="evidence" value="ECO:0007669"/>
    <property type="project" value="TreeGrafter"/>
</dbReference>
<dbReference type="PANTHER" id="PTHR45569">
    <property type="entry name" value="SENSOR PROTEIN KDPD"/>
    <property type="match status" value="1"/>
</dbReference>
<dbReference type="PANTHER" id="PTHR45569:SF1">
    <property type="entry name" value="SENSOR PROTEIN KDPD"/>
    <property type="match status" value="1"/>
</dbReference>
<evidence type="ECO:0000313" key="6">
    <source>
        <dbReference type="Proteomes" id="UP000238348"/>
    </source>
</evidence>
<reference evidence="5 6" key="1">
    <citation type="submission" date="2015-09" db="EMBL/GenBank/DDBJ databases">
        <title>Sorangium comparison.</title>
        <authorList>
            <person name="Zaburannyi N."/>
            <person name="Bunk B."/>
            <person name="Overmann J."/>
            <person name="Mueller R."/>
        </authorList>
    </citation>
    <scope>NUCLEOTIDE SEQUENCE [LARGE SCALE GENOMIC DNA]</scope>
    <source>
        <strain evidence="5 6">So ce26</strain>
    </source>
</reference>
<dbReference type="PRINTS" id="PR00344">
    <property type="entry name" value="BCTRLSENSOR"/>
</dbReference>
<dbReference type="Gene3D" id="3.30.450.40">
    <property type="match status" value="1"/>
</dbReference>
<feature type="transmembrane region" description="Helical" evidence="3">
    <location>
        <begin position="220"/>
        <end position="242"/>
    </location>
</feature>
<gene>
    <name evidence="5" type="primary">resE</name>
    <name evidence="5" type="ORF">SOCE26_032180</name>
</gene>
<comment type="catalytic activity">
    <reaction evidence="1">
        <text>ATP + protein L-histidine = ADP + protein N-phospho-L-histidine.</text>
        <dbReference type="EC" id="2.7.13.3"/>
    </reaction>
</comment>
<feature type="transmembrane region" description="Helical" evidence="3">
    <location>
        <begin position="353"/>
        <end position="374"/>
    </location>
</feature>
<evidence type="ECO:0000256" key="3">
    <source>
        <dbReference type="SAM" id="Phobius"/>
    </source>
</evidence>
<accession>A0A2L0ER68</accession>
<protein>
    <recommendedName>
        <fullName evidence="2">histidine kinase</fullName>
        <ecNumber evidence="2">2.7.13.3</ecNumber>
    </recommendedName>
</protein>
<dbReference type="Proteomes" id="UP000238348">
    <property type="component" value="Chromosome"/>
</dbReference>
<dbReference type="InterPro" id="IPR003594">
    <property type="entry name" value="HATPase_dom"/>
</dbReference>
<dbReference type="GO" id="GO:0000155">
    <property type="term" value="F:phosphorelay sensor kinase activity"/>
    <property type="evidence" value="ECO:0007669"/>
    <property type="project" value="TreeGrafter"/>
</dbReference>
<dbReference type="SUPFAM" id="SSF55781">
    <property type="entry name" value="GAF domain-like"/>
    <property type="match status" value="1"/>
</dbReference>
<keyword evidence="3" id="KW-0812">Transmembrane</keyword>
<dbReference type="InterPro" id="IPR003018">
    <property type="entry name" value="GAF"/>
</dbReference>
<dbReference type="InterPro" id="IPR052023">
    <property type="entry name" value="Histidine_kinase_KdpD"/>
</dbReference>
<dbReference type="PROSITE" id="PS50109">
    <property type="entry name" value="HIS_KIN"/>
    <property type="match status" value="1"/>
</dbReference>
<dbReference type="RefSeq" id="WP_104987247.1">
    <property type="nucleotide sequence ID" value="NZ_CP012673.1"/>
</dbReference>
<dbReference type="InterPro" id="IPR004358">
    <property type="entry name" value="Sig_transdc_His_kin-like_C"/>
</dbReference>
<dbReference type="Pfam" id="PF02518">
    <property type="entry name" value="HATPase_c"/>
    <property type="match status" value="1"/>
</dbReference>
<sequence>MPAIENRRWLFAAVVLAALVLGGFGMRNALSWYERPFPGVLVDPDGVVSSLGRPSWEGFKKGLRFPDRIVEVNGWRLESTVGRYRASAWDAAVEQAAREGRRSVRARVETREGLRDVELTLVPLDPLAWWFYAGGLMVVAALHVGAALIALIASPRGKLARAFASAALLAGLFQFTLFDYHSSRDLVPFFHVAYALVPVSFFILPLRLPDDVALLARYPAAVRIVGGLGGLLAAGMLASHAIGWTTVALRNVCALLLGASFFFFAITLITRYVAATGDRRRTLRAMLLAMAPPKVVLGLGFLLAMLGVSASTLAWFAVPALALTPVASVVAFIRYDLWGSRALLSRPHTRVILAGMMVALTVILCSACAGYAGLPLLGAIKVAAPAAVIGAGLVVFALGAGDRKLFPARAEYKPTIEQLSEELTLVTDPEAVADAVERTVARWLPCERVDFRRVAVDAVDAGDGSGEADPRDAEPSGERLIGLGPPEPSASELSLTVMFRGRLLGVLEVGRKRGGALFTSEDLDLLRTIGNQAALAMAHAHSYAELERRRREQAAAWRDERAALIETLAAEITHEVRYPINFFRSVFKRGSSGQSLDAEEVEIGCEEVERLERLVMGLRRVTHRRLERRRLAVEELVCRAEMLLRDQLGKRRIEARVSGAALLSCDPDQATQVLVNLLSNGLDAAGEKGEVGVIWEPLASAEGGAELVVWDSGPGVAGDPARIFAPWYTTKPRGTGLGLAITHRIVRAHGWSINPERRDGRTWFVIAVPAADVAMSAENEVA</sequence>
<organism evidence="5 6">
    <name type="scientific">Sorangium cellulosum</name>
    <name type="common">Polyangium cellulosum</name>
    <dbReference type="NCBI Taxonomy" id="56"/>
    <lineage>
        <taxon>Bacteria</taxon>
        <taxon>Pseudomonadati</taxon>
        <taxon>Myxococcota</taxon>
        <taxon>Polyangia</taxon>
        <taxon>Polyangiales</taxon>
        <taxon>Polyangiaceae</taxon>
        <taxon>Sorangium</taxon>
    </lineage>
</organism>
<feature type="transmembrane region" description="Helical" evidence="3">
    <location>
        <begin position="380"/>
        <end position="400"/>
    </location>
</feature>
<proteinExistence type="predicted"/>
<dbReference type="Gene3D" id="3.30.565.10">
    <property type="entry name" value="Histidine kinase-like ATPase, C-terminal domain"/>
    <property type="match status" value="1"/>
</dbReference>
<evidence type="ECO:0000256" key="2">
    <source>
        <dbReference type="ARBA" id="ARBA00012438"/>
    </source>
</evidence>
<feature type="domain" description="Histidine kinase" evidence="4">
    <location>
        <begin position="571"/>
        <end position="772"/>
    </location>
</feature>
<evidence type="ECO:0000259" key="4">
    <source>
        <dbReference type="PROSITE" id="PS50109"/>
    </source>
</evidence>
<keyword evidence="5" id="KW-0418">Kinase</keyword>
<dbReference type="Pfam" id="PF13185">
    <property type="entry name" value="GAF_2"/>
    <property type="match status" value="1"/>
</dbReference>
<dbReference type="InterPro" id="IPR005467">
    <property type="entry name" value="His_kinase_dom"/>
</dbReference>
<dbReference type="EC" id="2.7.13.3" evidence="2"/>